<dbReference type="Proteomes" id="UP001562425">
    <property type="component" value="Unassembled WGS sequence"/>
</dbReference>
<organism evidence="2 3">
    <name type="scientific">Culex pipiens pipiens</name>
    <name type="common">Northern house mosquito</name>
    <dbReference type="NCBI Taxonomy" id="38569"/>
    <lineage>
        <taxon>Eukaryota</taxon>
        <taxon>Metazoa</taxon>
        <taxon>Ecdysozoa</taxon>
        <taxon>Arthropoda</taxon>
        <taxon>Hexapoda</taxon>
        <taxon>Insecta</taxon>
        <taxon>Pterygota</taxon>
        <taxon>Neoptera</taxon>
        <taxon>Endopterygota</taxon>
        <taxon>Diptera</taxon>
        <taxon>Nematocera</taxon>
        <taxon>Culicoidea</taxon>
        <taxon>Culicidae</taxon>
        <taxon>Culicinae</taxon>
        <taxon>Culicini</taxon>
        <taxon>Culex</taxon>
        <taxon>Culex</taxon>
    </lineage>
</organism>
<feature type="domain" description="F-box" evidence="1">
    <location>
        <begin position="1"/>
        <end position="43"/>
    </location>
</feature>
<comment type="caution">
    <text evidence="2">The sequence shown here is derived from an EMBL/GenBank/DDBJ whole genome shotgun (WGS) entry which is preliminary data.</text>
</comment>
<dbReference type="InterPro" id="IPR032675">
    <property type="entry name" value="LRR_dom_sf"/>
</dbReference>
<dbReference type="SMART" id="SM00256">
    <property type="entry name" value="FBOX"/>
    <property type="match status" value="1"/>
</dbReference>
<accession>A0ABD1DW41</accession>
<sequence length="192" mass="21461">MSLLPTELLIEIFKQLPISTLIQATSVCHRWNQIIFSIIHKRIRCRISNDLDLVGQNSLSRSYGAITVDCSTLSLATPTLLQLCRRATELEIHANLLHESVLAELLPQCPRLERLTVRAKCLVVEGAWKTVELRGRFPTIESVSVIAESFFSPGQRRVPAAGGSVKSRKSRVKSAIANGVFCCWKKLRKLVI</sequence>
<evidence type="ECO:0000259" key="1">
    <source>
        <dbReference type="PROSITE" id="PS50181"/>
    </source>
</evidence>
<keyword evidence="3" id="KW-1185">Reference proteome</keyword>
<protein>
    <recommendedName>
        <fullName evidence="1">F-box domain-containing protein</fullName>
    </recommendedName>
</protein>
<dbReference type="InterPro" id="IPR001810">
    <property type="entry name" value="F-box_dom"/>
</dbReference>
<dbReference type="InterPro" id="IPR036047">
    <property type="entry name" value="F-box-like_dom_sf"/>
</dbReference>
<dbReference type="Gene3D" id="3.80.10.10">
    <property type="entry name" value="Ribonuclease Inhibitor"/>
    <property type="match status" value="1"/>
</dbReference>
<dbReference type="EMBL" id="JBEHCU010001073">
    <property type="protein sequence ID" value="KAL1403862.1"/>
    <property type="molecule type" value="Genomic_DNA"/>
</dbReference>
<dbReference type="Pfam" id="PF12937">
    <property type="entry name" value="F-box-like"/>
    <property type="match status" value="1"/>
</dbReference>
<dbReference type="SUPFAM" id="SSF81383">
    <property type="entry name" value="F-box domain"/>
    <property type="match status" value="1"/>
</dbReference>
<dbReference type="PROSITE" id="PS50181">
    <property type="entry name" value="FBOX"/>
    <property type="match status" value="1"/>
</dbReference>
<evidence type="ECO:0000313" key="2">
    <source>
        <dbReference type="EMBL" id="KAL1403862.1"/>
    </source>
</evidence>
<dbReference type="AlphaFoldDB" id="A0ABD1DW41"/>
<proteinExistence type="predicted"/>
<reference evidence="2 3" key="1">
    <citation type="submission" date="2024-05" db="EMBL/GenBank/DDBJ databases">
        <title>Culex pipiens pipiens assembly and annotation.</title>
        <authorList>
            <person name="Alout H."/>
            <person name="Durand T."/>
        </authorList>
    </citation>
    <scope>NUCLEOTIDE SEQUENCE [LARGE SCALE GENOMIC DNA]</scope>
    <source>
        <strain evidence="2">HA-2024</strain>
        <tissue evidence="2">Whole body</tissue>
    </source>
</reference>
<dbReference type="CDD" id="cd09917">
    <property type="entry name" value="F-box_SF"/>
    <property type="match status" value="1"/>
</dbReference>
<gene>
    <name evidence="2" type="ORF">pipiens_005528</name>
</gene>
<name>A0ABD1DW41_CULPP</name>
<evidence type="ECO:0000313" key="3">
    <source>
        <dbReference type="Proteomes" id="UP001562425"/>
    </source>
</evidence>